<dbReference type="InterPro" id="IPR001501">
    <property type="entry name" value="Ni-dep_hyd_lsu"/>
</dbReference>
<dbReference type="AlphaFoldDB" id="A0A0G3GSI1"/>
<keyword evidence="5" id="KW-0560">Oxidoreductase</keyword>
<feature type="binding site" evidence="6">
    <location>
        <position position="351"/>
    </location>
    <ligand>
        <name>Ni(2+)</name>
        <dbReference type="ChEBI" id="CHEBI:49786"/>
    </ligand>
</feature>
<dbReference type="GO" id="GO:0016491">
    <property type="term" value="F:oxidoreductase activity"/>
    <property type="evidence" value="ECO:0007669"/>
    <property type="project" value="UniProtKB-KW"/>
</dbReference>
<feature type="binding site" evidence="6">
    <location>
        <position position="65"/>
    </location>
    <ligand>
        <name>Fe cation</name>
        <dbReference type="ChEBI" id="CHEBI:24875"/>
    </ligand>
</feature>
<keyword evidence="3 6" id="KW-0533">Nickel</keyword>
<dbReference type="GO" id="GO:0016151">
    <property type="term" value="F:nickel cation binding"/>
    <property type="evidence" value="ECO:0007669"/>
    <property type="project" value="InterPro"/>
</dbReference>
<comment type="cofactor">
    <cofactor evidence="6">
        <name>Fe cation</name>
        <dbReference type="ChEBI" id="CHEBI:24875"/>
    </cofactor>
</comment>
<dbReference type="Pfam" id="PF00374">
    <property type="entry name" value="NiFeSe_Hases"/>
    <property type="match status" value="1"/>
</dbReference>
<gene>
    <name evidence="7" type="ORF">CEPID_03165</name>
</gene>
<comment type="cofactor">
    <cofactor evidence="1 6">
        <name>Ni(2+)</name>
        <dbReference type="ChEBI" id="CHEBI:49786"/>
    </cofactor>
</comment>
<dbReference type="OrthoDB" id="9761717at2"/>
<dbReference type="PANTHER" id="PTHR43600">
    <property type="entry name" value="COENZYME F420 HYDROGENASE, SUBUNIT ALPHA"/>
    <property type="match status" value="1"/>
</dbReference>
<evidence type="ECO:0000256" key="1">
    <source>
        <dbReference type="ARBA" id="ARBA00001967"/>
    </source>
</evidence>
<dbReference type="EMBL" id="CP011541">
    <property type="protein sequence ID" value="AKK02513.1"/>
    <property type="molecule type" value="Genomic_DNA"/>
</dbReference>
<dbReference type="Gene3D" id="1.10.645.10">
    <property type="entry name" value="Cytochrome-c3 Hydrogenase, chain B"/>
    <property type="match status" value="1"/>
</dbReference>
<feature type="binding site" evidence="6">
    <location>
        <position position="317"/>
    </location>
    <ligand>
        <name>Mg(2+)</name>
        <dbReference type="ChEBI" id="CHEBI:18420"/>
    </ligand>
</feature>
<dbReference type="InterPro" id="IPR029014">
    <property type="entry name" value="NiFe-Hase_large"/>
</dbReference>
<feature type="binding site" evidence="6">
    <location>
        <position position="62"/>
    </location>
    <ligand>
        <name>Mg(2+)</name>
        <dbReference type="ChEBI" id="CHEBI:18420"/>
    </ligand>
</feature>
<evidence type="ECO:0000256" key="4">
    <source>
        <dbReference type="ARBA" id="ARBA00022723"/>
    </source>
</evidence>
<organism evidence="7 8">
    <name type="scientific">Corynebacterium epidermidicanis</name>
    <dbReference type="NCBI Taxonomy" id="1050174"/>
    <lineage>
        <taxon>Bacteria</taxon>
        <taxon>Bacillati</taxon>
        <taxon>Actinomycetota</taxon>
        <taxon>Actinomycetes</taxon>
        <taxon>Mycobacteriales</taxon>
        <taxon>Corynebacteriaceae</taxon>
        <taxon>Corynebacterium</taxon>
    </lineage>
</organism>
<accession>A0A0G3GSI1</accession>
<evidence type="ECO:0000256" key="5">
    <source>
        <dbReference type="ARBA" id="ARBA00023002"/>
    </source>
</evidence>
<reference evidence="7 8" key="1">
    <citation type="submission" date="2015-05" db="EMBL/GenBank/DDBJ databases">
        <title>Complete genome sequence of Corynebacterium epidermidicanis DSM 45586, isolated from the skin of a dog suffering from pruritus.</title>
        <authorList>
            <person name="Ruckert C."/>
            <person name="Albersmeier A."/>
            <person name="Winkler A."/>
            <person name="Tauch A."/>
        </authorList>
    </citation>
    <scope>NUCLEOTIDE SEQUENCE [LARGE SCALE GENOMIC DNA]</scope>
    <source>
        <strain evidence="7 8">DSM 45586</strain>
    </source>
</reference>
<dbReference type="Proteomes" id="UP000035368">
    <property type="component" value="Chromosome"/>
</dbReference>
<name>A0A0G3GSI1_9CORY</name>
<sequence>MAKITLNLDQLVEPFEARVVVRKNASGEIIDAHFDLSGLPRLDPVLVGKPVAEVPDIVKRLCGLCPVAHHLAGIRALDSYYGIAEIPETAQLVRALLLHGAIIEQVAWKFVDIDRDTAIATRRYGKAVLAMAGCPGHFPDVAIPGGVRNAAEMAELDDVAKRVAALPVQTHTEDDFAGLDVAVCTRDGNLNPLGDFIRAGEKIVPAQEFYDHVIETRPGDPAPRPTFDGQKFRVGPVAQARLLGESTSPLAAQKALLQRSLTAVAEILTQQAVHGGLLHAEKQSPRTGGVGVVDGPRGLLIHRYDSDGEGNLVSCNILTPTAQNEWWLSDMLASSLAAERIEAAIRAADPCLPISSAPAGAVNVKVEEA</sequence>
<feature type="binding site" evidence="6">
    <location>
        <position position="65"/>
    </location>
    <ligand>
        <name>Ni(2+)</name>
        <dbReference type="ChEBI" id="CHEBI:49786"/>
    </ligand>
</feature>
<evidence type="ECO:0000256" key="2">
    <source>
        <dbReference type="ARBA" id="ARBA00009292"/>
    </source>
</evidence>
<dbReference type="PANTHER" id="PTHR43600:SF2">
    <property type="entry name" value="F420-NON-REDUCING HYDROGENASE VHU SUBUNIT A"/>
    <property type="match status" value="1"/>
</dbReference>
<dbReference type="STRING" id="1050174.CEPID_03165"/>
<proteinExistence type="inferred from homology"/>
<dbReference type="SUPFAM" id="SSF56762">
    <property type="entry name" value="HydB/Nqo4-like"/>
    <property type="match status" value="1"/>
</dbReference>
<keyword evidence="4 6" id="KW-0479">Metal-binding</keyword>
<comment type="similarity">
    <text evidence="2">Belongs to the [NiFe]/[NiFeSe] hydrogenase large subunit family.</text>
</comment>
<evidence type="ECO:0000256" key="3">
    <source>
        <dbReference type="ARBA" id="ARBA00022596"/>
    </source>
</evidence>
<keyword evidence="6" id="KW-0408">Iron</keyword>
<keyword evidence="8" id="KW-1185">Reference proteome</keyword>
<protein>
    <submittedName>
        <fullName evidence="7">Coenzyme F420-reducing hydrogenase, alpha subunit</fullName>
    </submittedName>
</protein>
<evidence type="ECO:0000256" key="6">
    <source>
        <dbReference type="PIRSR" id="PIRSR601501-1"/>
    </source>
</evidence>
<dbReference type="KEGG" id="cei:CEPID_03165"/>
<evidence type="ECO:0000313" key="7">
    <source>
        <dbReference type="EMBL" id="AKK02513.1"/>
    </source>
</evidence>
<keyword evidence="6" id="KW-0460">Magnesium</keyword>
<evidence type="ECO:0000313" key="8">
    <source>
        <dbReference type="Proteomes" id="UP000035368"/>
    </source>
</evidence>
<dbReference type="PATRIC" id="fig|1050174.4.peg.644"/>